<evidence type="ECO:0000313" key="2">
    <source>
        <dbReference type="Proteomes" id="UP000234681"/>
    </source>
</evidence>
<evidence type="ECO:0000313" key="1">
    <source>
        <dbReference type="EMBL" id="EDL95999.1"/>
    </source>
</evidence>
<sequence>MYVIPRGGYQSTFSLTQKCDVTAQNQHPVFAYLKDKLLYPFSSTTSPQLIMWSHSDVA</sequence>
<name>A6IQ14_RAT</name>
<accession>A6IQ14</accession>
<organism evidence="1 2">
    <name type="scientific">Rattus norvegicus</name>
    <name type="common">Rat</name>
    <dbReference type="NCBI Taxonomy" id="10116"/>
    <lineage>
        <taxon>Eukaryota</taxon>
        <taxon>Metazoa</taxon>
        <taxon>Chordata</taxon>
        <taxon>Craniata</taxon>
        <taxon>Vertebrata</taxon>
        <taxon>Euteleostomi</taxon>
        <taxon>Mammalia</taxon>
        <taxon>Eutheria</taxon>
        <taxon>Euarchontoglires</taxon>
        <taxon>Glires</taxon>
        <taxon>Rodentia</taxon>
        <taxon>Myomorpha</taxon>
        <taxon>Muroidea</taxon>
        <taxon>Muridae</taxon>
        <taxon>Murinae</taxon>
        <taxon>Rattus</taxon>
    </lineage>
</organism>
<proteinExistence type="predicted"/>
<gene>
    <name evidence="1" type="ORF">rCG_36282</name>
</gene>
<protein>
    <submittedName>
        <fullName evidence="1">RCG36282</fullName>
    </submittedName>
</protein>
<dbReference type="AlphaFoldDB" id="A6IQ14"/>
<dbReference type="Gene3D" id="3.40.30.10">
    <property type="entry name" value="Glutaredoxin"/>
    <property type="match status" value="1"/>
</dbReference>
<dbReference type="Proteomes" id="UP000234681">
    <property type="component" value="Chromosome X"/>
</dbReference>
<reference evidence="1 2" key="1">
    <citation type="submission" date="2005-09" db="EMBL/GenBank/DDBJ databases">
        <authorList>
            <person name="Mural R.J."/>
            <person name="Li P.W."/>
            <person name="Adams M.D."/>
            <person name="Amanatides P.G."/>
            <person name="Baden-Tillson H."/>
            <person name="Barnstead M."/>
            <person name="Chin S.H."/>
            <person name="Dew I."/>
            <person name="Evans C.A."/>
            <person name="Ferriera S."/>
            <person name="Flanigan M."/>
            <person name="Fosler C."/>
            <person name="Glodek A."/>
            <person name="Gu Z."/>
            <person name="Holt R.A."/>
            <person name="Jennings D."/>
            <person name="Kraft C.L."/>
            <person name="Lu F."/>
            <person name="Nguyen T."/>
            <person name="Nusskern D.R."/>
            <person name="Pfannkoch C.M."/>
            <person name="Sitter C."/>
            <person name="Sutton G.G."/>
            <person name="Venter J.C."/>
            <person name="Wang Z."/>
            <person name="Woodage T."/>
            <person name="Zheng X.H."/>
            <person name="Zhong F."/>
        </authorList>
    </citation>
    <scope>NUCLEOTIDE SEQUENCE [LARGE SCALE GENOMIC DNA]</scope>
    <source>
        <strain>BN</strain>
        <strain evidence="2">Sprague-Dawley</strain>
    </source>
</reference>
<dbReference type="EMBL" id="CH473966">
    <property type="protein sequence ID" value="EDL95999.1"/>
    <property type="molecule type" value="Genomic_DNA"/>
</dbReference>